<dbReference type="GO" id="GO:0005737">
    <property type="term" value="C:cytoplasm"/>
    <property type="evidence" value="ECO:0007669"/>
    <property type="project" value="TreeGrafter"/>
</dbReference>
<dbReference type="PROSITE" id="PS00674">
    <property type="entry name" value="AAA"/>
    <property type="match status" value="1"/>
</dbReference>
<evidence type="ECO:0000313" key="5">
    <source>
        <dbReference type="EMBL" id="KXN72254.1"/>
    </source>
</evidence>
<sequence>MTTSITLDINRSILIESDHLNIIYLSNAHYKQLLPKYNEYFQINNLELICQLKLSNSDEFSISQNLFDKLFNNNKSKSINIKLTKVDELTPVNDIQLEVNENSIPDSISSIEIIWNFKRLYMNQVIHVNDVYSVKNFKKQLIHVKLVRIKSKLDKKLSYGQLTAKVETNLEFVNLLSAENSEKDKLKLREKTEWIDSLKDSIPGLEEYSETVIDTLNEIHDLETSQGIIITGSVGIGKTYFCKKIVEHSNLKYKYLDCKFLLNQGLQKSFNDLVDCFSRHEGKSMIVLDDIDLVCSNQNKDPYNSLNSCLDELIEENLCYHVIIGITSDISKIDTRFLEEYRLDKVIEFKLPQIQQRRTFIQKFWNQHTFIQDLLSKWGIKQAELLEELSQRTHGYSFSDLLNLFNTFILFISSNESNEDPMKILNQCLLKWNQPNQNDKFHTKIPEIHLNECYGLEKEIETVKELIYSPFDAAEYGIMPPKGIIFYGVSGVGKTRLCHAIANDFNMNYVFIESTQLKSKKVGESEKNVAKLFQQCRQLAPCLLFIDQIDGLLSKRSEHTLGDYQNRLLNTFLTEMDGLFSHSNDHPNKAVIVIATTNELNRLDSAILRTGRLDIHLELKLPNTQQREIFIQSKLSKLPHQLTSDQIQDLVNKTQGFSGSDIDQWIQEACLNRLNSDLNSSQVFYDDFINCINKFQ</sequence>
<dbReference type="Pfam" id="PF00004">
    <property type="entry name" value="AAA"/>
    <property type="match status" value="2"/>
</dbReference>
<dbReference type="SUPFAM" id="SSF52540">
    <property type="entry name" value="P-loop containing nucleoside triphosphate hydrolases"/>
    <property type="match status" value="2"/>
</dbReference>
<dbReference type="InterPro" id="IPR003593">
    <property type="entry name" value="AAA+_ATPase"/>
</dbReference>
<dbReference type="Gene3D" id="1.10.8.60">
    <property type="match status" value="2"/>
</dbReference>
<dbReference type="AlphaFoldDB" id="A0A137PBA1"/>
<dbReference type="PANTHER" id="PTHR23077:SF27">
    <property type="entry name" value="ATPASE FAMILY GENE 2 PROTEIN HOMOLOG A"/>
    <property type="match status" value="1"/>
</dbReference>
<keyword evidence="2 3" id="KW-0067">ATP-binding</keyword>
<reference evidence="5 6" key="1">
    <citation type="journal article" date="2015" name="Genome Biol. Evol.">
        <title>Phylogenomic analyses indicate that early fungi evolved digesting cell walls of algal ancestors of land plants.</title>
        <authorList>
            <person name="Chang Y."/>
            <person name="Wang S."/>
            <person name="Sekimoto S."/>
            <person name="Aerts A.L."/>
            <person name="Choi C."/>
            <person name="Clum A."/>
            <person name="LaButti K.M."/>
            <person name="Lindquist E.A."/>
            <person name="Yee Ngan C."/>
            <person name="Ohm R.A."/>
            <person name="Salamov A.A."/>
            <person name="Grigoriev I.V."/>
            <person name="Spatafora J.W."/>
            <person name="Berbee M.L."/>
        </authorList>
    </citation>
    <scope>NUCLEOTIDE SEQUENCE [LARGE SCALE GENOMIC DNA]</scope>
    <source>
        <strain evidence="5 6">NRRL 28638</strain>
    </source>
</reference>
<dbReference type="Proteomes" id="UP000070444">
    <property type="component" value="Unassembled WGS sequence"/>
</dbReference>
<evidence type="ECO:0000256" key="3">
    <source>
        <dbReference type="RuleBase" id="RU003651"/>
    </source>
</evidence>
<dbReference type="OrthoDB" id="27435at2759"/>
<feature type="domain" description="AAA+ ATPase" evidence="4">
    <location>
        <begin position="224"/>
        <end position="353"/>
    </location>
</feature>
<dbReference type="InterPro" id="IPR003960">
    <property type="entry name" value="ATPase_AAA_CS"/>
</dbReference>
<evidence type="ECO:0000256" key="2">
    <source>
        <dbReference type="ARBA" id="ARBA00022840"/>
    </source>
</evidence>
<dbReference type="STRING" id="796925.A0A137PBA1"/>
<accession>A0A137PBA1</accession>
<organism evidence="5 6">
    <name type="scientific">Conidiobolus coronatus (strain ATCC 28846 / CBS 209.66 / NRRL 28638)</name>
    <name type="common">Delacroixia coronata</name>
    <dbReference type="NCBI Taxonomy" id="796925"/>
    <lineage>
        <taxon>Eukaryota</taxon>
        <taxon>Fungi</taxon>
        <taxon>Fungi incertae sedis</taxon>
        <taxon>Zoopagomycota</taxon>
        <taxon>Entomophthoromycotina</taxon>
        <taxon>Entomophthoromycetes</taxon>
        <taxon>Entomophthorales</taxon>
        <taxon>Ancylistaceae</taxon>
        <taxon>Conidiobolus</taxon>
    </lineage>
</organism>
<dbReference type="SMART" id="SM00382">
    <property type="entry name" value="AAA"/>
    <property type="match status" value="2"/>
</dbReference>
<keyword evidence="6" id="KW-1185">Reference proteome</keyword>
<dbReference type="GO" id="GO:0005524">
    <property type="term" value="F:ATP binding"/>
    <property type="evidence" value="ECO:0007669"/>
    <property type="project" value="UniProtKB-KW"/>
</dbReference>
<evidence type="ECO:0000256" key="1">
    <source>
        <dbReference type="ARBA" id="ARBA00022741"/>
    </source>
</evidence>
<feature type="domain" description="AAA+ ATPase" evidence="4">
    <location>
        <begin position="480"/>
        <end position="623"/>
    </location>
</feature>
<dbReference type="InterPro" id="IPR003959">
    <property type="entry name" value="ATPase_AAA_core"/>
</dbReference>
<evidence type="ECO:0000259" key="4">
    <source>
        <dbReference type="SMART" id="SM00382"/>
    </source>
</evidence>
<dbReference type="GO" id="GO:0016887">
    <property type="term" value="F:ATP hydrolysis activity"/>
    <property type="evidence" value="ECO:0007669"/>
    <property type="project" value="InterPro"/>
</dbReference>
<dbReference type="PANTHER" id="PTHR23077">
    <property type="entry name" value="AAA-FAMILY ATPASE"/>
    <property type="match status" value="1"/>
</dbReference>
<dbReference type="InterPro" id="IPR027417">
    <property type="entry name" value="P-loop_NTPase"/>
</dbReference>
<keyword evidence="1 3" id="KW-0547">Nucleotide-binding</keyword>
<dbReference type="Gene3D" id="3.40.50.300">
    <property type="entry name" value="P-loop containing nucleotide triphosphate hydrolases"/>
    <property type="match status" value="2"/>
</dbReference>
<evidence type="ECO:0000313" key="6">
    <source>
        <dbReference type="Proteomes" id="UP000070444"/>
    </source>
</evidence>
<comment type="similarity">
    <text evidence="3">Belongs to the AAA ATPase family.</text>
</comment>
<dbReference type="InterPro" id="IPR050168">
    <property type="entry name" value="AAA_ATPase_domain"/>
</dbReference>
<dbReference type="EMBL" id="KQ964457">
    <property type="protein sequence ID" value="KXN72254.1"/>
    <property type="molecule type" value="Genomic_DNA"/>
</dbReference>
<gene>
    <name evidence="5" type="ORF">CONCODRAFT_16338</name>
</gene>
<name>A0A137PBA1_CONC2</name>
<dbReference type="CDD" id="cd19481">
    <property type="entry name" value="RecA-like_protease"/>
    <property type="match status" value="1"/>
</dbReference>
<protein>
    <submittedName>
        <fullName evidence="5">AAA-domain-containing protein</fullName>
    </submittedName>
</protein>
<proteinExistence type="inferred from homology"/>